<dbReference type="InterPro" id="IPR011335">
    <property type="entry name" value="Restrct_endonuc-II-like"/>
</dbReference>
<dbReference type="InterPro" id="IPR004194">
    <property type="entry name" value="Restrct_endonuc_II_BamHI"/>
</dbReference>
<dbReference type="SUPFAM" id="SSF52980">
    <property type="entry name" value="Restriction endonuclease-like"/>
    <property type="match status" value="1"/>
</dbReference>
<keyword evidence="1" id="KW-0540">Nuclease</keyword>
<dbReference type="Pfam" id="PF02923">
    <property type="entry name" value="BamHI"/>
    <property type="match status" value="1"/>
</dbReference>
<dbReference type="CDD" id="cd00942">
    <property type="entry name" value="BamHI-like"/>
    <property type="match status" value="1"/>
</dbReference>
<name>A0A285BWC1_9PROT</name>
<dbReference type="GO" id="GO:0000287">
    <property type="term" value="F:magnesium ion binding"/>
    <property type="evidence" value="ECO:0007669"/>
    <property type="project" value="InterPro"/>
</dbReference>
<protein>
    <submittedName>
        <fullName evidence="1">Restriction endonuclease BamHI</fullName>
    </submittedName>
</protein>
<proteinExistence type="predicted"/>
<reference evidence="1 2" key="1">
    <citation type="submission" date="2017-08" db="EMBL/GenBank/DDBJ databases">
        <authorList>
            <person name="de Groot N.N."/>
        </authorList>
    </citation>
    <scope>NUCLEOTIDE SEQUENCE [LARGE SCALE GENOMIC DNA]</scope>
    <source>
        <strain evidence="1 2">Nm15</strain>
    </source>
</reference>
<accession>A0A285BWC1</accession>
<dbReference type="Gene3D" id="3.40.91.20">
    <property type="match status" value="1"/>
</dbReference>
<dbReference type="REBASE" id="217139">
    <property type="entry name" value="NurNm15ORF638P"/>
</dbReference>
<evidence type="ECO:0000313" key="2">
    <source>
        <dbReference type="Proteomes" id="UP000242498"/>
    </source>
</evidence>
<dbReference type="GO" id="GO:0003677">
    <property type="term" value="F:DNA binding"/>
    <property type="evidence" value="ECO:0007669"/>
    <property type="project" value="InterPro"/>
</dbReference>
<dbReference type="RefSeq" id="WP_096291978.1">
    <property type="nucleotide sequence ID" value="NZ_LT907782.1"/>
</dbReference>
<sequence>MKIVHIETLIQKGNFAVSAEWERIREQALSSVKLVDWPPGSGFFTIFPESGKKTGQGNGVKPIKNRAIDNLIKEGWVSEYPWPVGERIRPGNMDAAFISQSGIVAFEWETGNISSSHRSMNKMALGLLTDAIIAGLLIVPSRKLYPYLTDRIGNYSELEPYLPLWRAIPCNRGVLEIIVIEHDAESKSVPRIPKGTDGRANI</sequence>
<organism evidence="1 2">
    <name type="scientific">Nitrosomonas ureae</name>
    <dbReference type="NCBI Taxonomy" id="44577"/>
    <lineage>
        <taxon>Bacteria</taxon>
        <taxon>Pseudomonadati</taxon>
        <taxon>Pseudomonadota</taxon>
        <taxon>Betaproteobacteria</taxon>
        <taxon>Nitrosomonadales</taxon>
        <taxon>Nitrosomonadaceae</taxon>
        <taxon>Nitrosomonas</taxon>
    </lineage>
</organism>
<evidence type="ECO:0000313" key="1">
    <source>
        <dbReference type="EMBL" id="SNX59198.1"/>
    </source>
</evidence>
<dbReference type="GO" id="GO:0009036">
    <property type="term" value="F:type II site-specific deoxyribonuclease activity"/>
    <property type="evidence" value="ECO:0007669"/>
    <property type="project" value="InterPro"/>
</dbReference>
<dbReference type="GO" id="GO:0009307">
    <property type="term" value="P:DNA restriction-modification system"/>
    <property type="evidence" value="ECO:0007669"/>
    <property type="project" value="InterPro"/>
</dbReference>
<dbReference type="AlphaFoldDB" id="A0A285BWC1"/>
<gene>
    <name evidence="1" type="ORF">SAMN06296273_0637</name>
</gene>
<keyword evidence="1" id="KW-0378">Hydrolase</keyword>
<keyword evidence="1" id="KW-0255">Endonuclease</keyword>
<dbReference type="Proteomes" id="UP000242498">
    <property type="component" value="Chromosome I"/>
</dbReference>
<dbReference type="InterPro" id="IPR011338">
    <property type="entry name" value="BamHI/BglII/BstY"/>
</dbReference>
<dbReference type="OrthoDB" id="571572at2"/>
<dbReference type="EMBL" id="LT907782">
    <property type="protein sequence ID" value="SNX59198.1"/>
    <property type="molecule type" value="Genomic_DNA"/>
</dbReference>